<dbReference type="PANTHER" id="PTHR11003">
    <property type="entry name" value="POTASSIUM CHANNEL, SUBFAMILY K"/>
    <property type="match status" value="1"/>
</dbReference>
<keyword evidence="9" id="KW-0175">Coiled coil</keyword>
<evidence type="ECO:0000256" key="11">
    <source>
        <dbReference type="SAM" id="Phobius"/>
    </source>
</evidence>
<feature type="compositionally biased region" description="Acidic residues" evidence="10">
    <location>
        <begin position="1616"/>
        <end position="1628"/>
    </location>
</feature>
<feature type="transmembrane region" description="Helical" evidence="11">
    <location>
        <begin position="1243"/>
        <end position="1265"/>
    </location>
</feature>
<evidence type="ECO:0000256" key="8">
    <source>
        <dbReference type="ARBA" id="ARBA00023303"/>
    </source>
</evidence>
<keyword evidence="8" id="KW-0407">Ion channel</keyword>
<evidence type="ECO:0000256" key="1">
    <source>
        <dbReference type="ARBA" id="ARBA00004141"/>
    </source>
</evidence>
<feature type="region of interest" description="Disordered" evidence="10">
    <location>
        <begin position="196"/>
        <end position="237"/>
    </location>
</feature>
<feature type="region of interest" description="Disordered" evidence="10">
    <location>
        <begin position="14"/>
        <end position="43"/>
    </location>
</feature>
<dbReference type="Proteomes" id="UP000541610">
    <property type="component" value="Unassembled WGS sequence"/>
</dbReference>
<dbReference type="Gene3D" id="1.10.287.70">
    <property type="match status" value="2"/>
</dbReference>
<dbReference type="InterPro" id="IPR027267">
    <property type="entry name" value="AH/BAR_dom_sf"/>
</dbReference>
<protein>
    <recommendedName>
        <fullName evidence="12">EF-hand domain-containing protein</fullName>
    </recommendedName>
</protein>
<feature type="compositionally biased region" description="Polar residues" evidence="10">
    <location>
        <begin position="1555"/>
        <end position="1573"/>
    </location>
</feature>
<dbReference type="InterPro" id="IPR018247">
    <property type="entry name" value="EF_Hand_1_Ca_BS"/>
</dbReference>
<dbReference type="InterPro" id="IPR003280">
    <property type="entry name" value="2pore_dom_K_chnl"/>
</dbReference>
<feature type="compositionally biased region" description="Low complexity" evidence="10">
    <location>
        <begin position="1505"/>
        <end position="1523"/>
    </location>
</feature>
<dbReference type="SUPFAM" id="SSF47473">
    <property type="entry name" value="EF-hand"/>
    <property type="match status" value="1"/>
</dbReference>
<keyword evidence="3 11" id="KW-0812">Transmembrane</keyword>
<dbReference type="PANTHER" id="PTHR11003:SF291">
    <property type="entry name" value="IP11374P"/>
    <property type="match status" value="1"/>
</dbReference>
<accession>A0A7J6PIL8</accession>
<feature type="region of interest" description="Disordered" evidence="10">
    <location>
        <begin position="1613"/>
        <end position="1645"/>
    </location>
</feature>
<feature type="region of interest" description="Disordered" evidence="10">
    <location>
        <begin position="512"/>
        <end position="535"/>
    </location>
</feature>
<evidence type="ECO:0000256" key="10">
    <source>
        <dbReference type="SAM" id="MobiDB-lite"/>
    </source>
</evidence>
<dbReference type="GO" id="GO:0005886">
    <property type="term" value="C:plasma membrane"/>
    <property type="evidence" value="ECO:0007669"/>
    <property type="project" value="TreeGrafter"/>
</dbReference>
<feature type="region of interest" description="Disordered" evidence="10">
    <location>
        <begin position="1178"/>
        <end position="1204"/>
    </location>
</feature>
<dbReference type="OrthoDB" id="433309at2759"/>
<keyword evidence="4" id="KW-0106">Calcium</keyword>
<sequence length="1733" mass="191078">MRLPKYVRIYSKTFNSSTLPEEDEDTLVGRDRKGAQEPTDGYSRATATFVDRVAEQNKTARDARPQLEKTKMTAQELVKRTGALQEKLRSRDRAFDELNHYNQKVTDLKADLAKKSKPNPKEDDRLARNVDKHRMAQERFTALDREVRDDMKGLVGQKVGEIARVIAEYSRYIGVVAAGDGKDVDTYSREIPGLVEEEEAKKDAATTAEGKEAKKDTPISAEEEAKKDTPILAEGKEAKKDTPIPADVQVVGDGDSAYPQLPPVVGVKSIPFDPLEKQRAAVLEHAAKAEALYKQLLRLSNLTDEIRSAQLEITRQSREVIAPPAKDEEASTLCSTADSGAGYTQAICLFADQLSRCEQSLQALRPQLQQKLKDRDRAYADLDHYNHKIEDLKTDASKRSKKDVKGEERLARNVAKHRMAEVHFIQLDEQVRVEMSQLLEGTEADFAKIIAQYSRYLGVSAFAGMQGITTFTDQVPSMVRQQVERDEDPFPFHNQNSGASIIEQSMLGLASTGHGHAVNTQPPNGRYPSEEQPYRTQSEGGRAQYITVQYQCMVVFASKTWRNLTDKVIGVKAISSDPLEKQRAALLDHAAKAQARSIKCSGAFHQQLVKLLNLTDQMAATQLDIVKQSRDVVTPSESTPSSTQESGYAPSISLFADQLSRCQQSTQASRPQLQVAVAEAQKLVQRNADLQQKLKDRDRAYADLDHYNHKIEDLKTDASKRSKKDVKGEERLARNVEKHRMAQESFIMLDNQVRAEMSQLLEGKEADFAKIIAEYSRYLGVTASAGMQGITTFTDQVPSMVRQQVERDEDPFPFHNQNSGASIINQSMSGIAPYEVPMSEQKRDAPSAPFMMVGMPFFEKSKTLRKIKEKIRGVKRIKGDPLEGERAMASDFFERCKIFNTTVDTLSRTMEQLASANNELMESAKSFFPDENPYAPIRLTMSEALDHLKTTIRGRGSNLEGMKFASSKLMKQGSDIGTMLTDRDRAHNLMAHYEVKVKKLKDSKKTPAEKFDRNKLKHSVATHSFEEMDREARDRLEWGAGHPREGVRHAAWPAGGNHEGHADDLTSPPGTPPLITGINPFPSPSLNPFDEVNAIDVVHAHRQPGQLSHVPSHSAKTVITLASSDIQQKTPVAAGASAQPGGSSAIDIITPATVGDMSRSDVGGGFDPSAIMEEETIRMSGQSSAGSPAVSPAKQKKTPEKRGRKSRLMKIIAGWRELRYFLIVTGSTVGYGDMSFPLDTTSSIFACCYLILGVGIAAYSAGLVLNKWVQTTETEMAKAVQQSHMKRSEQSLMQNRLLRKHLLTSLARLAVTLCVGAGVIGLLEGWGGPKALYWCVQTVTTVGYGNLQLTSSASKVFTIFFIPIGVAVGASTMSSLASIPLIKQRAKAERRVLHQFGNELDPRAFDQLSKAFKELKRLGLCQSPKFITRNEFLIWMLLQLQRIDEKDLKYCGTTFDMMDANCDGRLDYRDIQEVRRKAVQQGKRKSTRLDIREAGVASPQLDLVTPSPCTSNTPTSSVHSSSSEDLPEALSTQPSCPGDAELVGVSEAGHGDLLSKSSNTTVGSSPRNDSSFTVGRETTLDCVTRDLMPILMKSHTVMLSRTCDKSARFVRSGTMADDESVESDDTQSDGEAAPLPEPAGPPRKSVRLCIPENEVSAPRNLELEQPEGGRGPLGHAVLELMHLFGNAPTYRVNGGGGTWVSDGEGSSEGTGYVDYLIVFGVVKELLLKSTTED</sequence>
<organism evidence="13 14">
    <name type="scientific">Perkinsus olseni</name>
    <name type="common">Perkinsus atlanticus</name>
    <dbReference type="NCBI Taxonomy" id="32597"/>
    <lineage>
        <taxon>Eukaryota</taxon>
        <taxon>Sar</taxon>
        <taxon>Alveolata</taxon>
        <taxon>Perkinsozoa</taxon>
        <taxon>Perkinsea</taxon>
        <taxon>Perkinsida</taxon>
        <taxon>Perkinsidae</taxon>
        <taxon>Perkinsus</taxon>
    </lineage>
</organism>
<dbReference type="InterPro" id="IPR002048">
    <property type="entry name" value="EF_hand_dom"/>
</dbReference>
<feature type="region of interest" description="Disordered" evidence="10">
    <location>
        <begin position="1501"/>
        <end position="1573"/>
    </location>
</feature>
<evidence type="ECO:0000259" key="12">
    <source>
        <dbReference type="PROSITE" id="PS50222"/>
    </source>
</evidence>
<dbReference type="EMBL" id="JABANP010000015">
    <property type="protein sequence ID" value="KAF4696018.1"/>
    <property type="molecule type" value="Genomic_DNA"/>
</dbReference>
<dbReference type="GO" id="GO:0005509">
    <property type="term" value="F:calcium ion binding"/>
    <property type="evidence" value="ECO:0007669"/>
    <property type="project" value="InterPro"/>
</dbReference>
<name>A0A7J6PIL8_PEROL</name>
<proteinExistence type="predicted"/>
<evidence type="ECO:0000256" key="7">
    <source>
        <dbReference type="ARBA" id="ARBA00023136"/>
    </source>
</evidence>
<feature type="domain" description="EF-hand" evidence="12">
    <location>
        <begin position="1446"/>
        <end position="1481"/>
    </location>
</feature>
<dbReference type="InterPro" id="IPR013099">
    <property type="entry name" value="K_chnl_dom"/>
</dbReference>
<comment type="subcellular location">
    <subcellularLocation>
        <location evidence="1">Membrane</location>
        <topology evidence="1">Multi-pass membrane protein</topology>
    </subcellularLocation>
</comment>
<feature type="compositionally biased region" description="Basic and acidic residues" evidence="10">
    <location>
        <begin position="199"/>
        <end position="237"/>
    </location>
</feature>
<evidence type="ECO:0000256" key="2">
    <source>
        <dbReference type="ARBA" id="ARBA00022448"/>
    </source>
</evidence>
<evidence type="ECO:0000256" key="3">
    <source>
        <dbReference type="ARBA" id="ARBA00022692"/>
    </source>
</evidence>
<feature type="transmembrane region" description="Helical" evidence="11">
    <location>
        <begin position="1356"/>
        <end position="1382"/>
    </location>
</feature>
<evidence type="ECO:0000256" key="5">
    <source>
        <dbReference type="ARBA" id="ARBA00022989"/>
    </source>
</evidence>
<dbReference type="Gene3D" id="1.20.1270.60">
    <property type="entry name" value="Arfaptin homology (AH) domain/BAR domain"/>
    <property type="match status" value="4"/>
</dbReference>
<dbReference type="InterPro" id="IPR011992">
    <property type="entry name" value="EF-hand-dom_pair"/>
</dbReference>
<feature type="transmembrane region" description="Helical" evidence="11">
    <location>
        <begin position="1302"/>
        <end position="1323"/>
    </location>
</feature>
<keyword evidence="5 11" id="KW-1133">Transmembrane helix</keyword>
<evidence type="ECO:0000256" key="4">
    <source>
        <dbReference type="ARBA" id="ARBA00022837"/>
    </source>
</evidence>
<evidence type="ECO:0000313" key="13">
    <source>
        <dbReference type="EMBL" id="KAF4696018.1"/>
    </source>
</evidence>
<gene>
    <name evidence="13" type="ORF">FOZ60_002740</name>
</gene>
<evidence type="ECO:0000256" key="9">
    <source>
        <dbReference type="SAM" id="Coils"/>
    </source>
</evidence>
<keyword evidence="2" id="KW-0813">Transport</keyword>
<evidence type="ECO:0000313" key="14">
    <source>
        <dbReference type="Proteomes" id="UP000541610"/>
    </source>
</evidence>
<reference evidence="13 14" key="1">
    <citation type="submission" date="2020-04" db="EMBL/GenBank/DDBJ databases">
        <title>Perkinsus olseni comparative genomics.</title>
        <authorList>
            <person name="Bogema D.R."/>
        </authorList>
    </citation>
    <scope>NUCLEOTIDE SEQUENCE [LARGE SCALE GENOMIC DNA]</scope>
    <source>
        <strain evidence="13">00978-12</strain>
    </source>
</reference>
<comment type="caution">
    <text evidence="13">The sequence shown here is derived from an EMBL/GenBank/DDBJ whole genome shotgun (WGS) entry which is preliminary data.</text>
</comment>
<keyword evidence="6" id="KW-0406">Ion transport</keyword>
<dbReference type="SUPFAM" id="SSF81324">
    <property type="entry name" value="Voltage-gated potassium channels"/>
    <property type="match status" value="2"/>
</dbReference>
<dbReference type="GO" id="GO:0005737">
    <property type="term" value="C:cytoplasm"/>
    <property type="evidence" value="ECO:0007669"/>
    <property type="project" value="UniProtKB-ARBA"/>
</dbReference>
<keyword evidence="7 11" id="KW-0472">Membrane</keyword>
<dbReference type="Pfam" id="PF07885">
    <property type="entry name" value="Ion_trans_2"/>
    <property type="match status" value="2"/>
</dbReference>
<dbReference type="PROSITE" id="PS50222">
    <property type="entry name" value="EF_HAND_2"/>
    <property type="match status" value="1"/>
</dbReference>
<feature type="coiled-coil region" evidence="9">
    <location>
        <begin position="673"/>
        <end position="717"/>
    </location>
</feature>
<dbReference type="GO" id="GO:0015271">
    <property type="term" value="F:outward rectifier potassium channel activity"/>
    <property type="evidence" value="ECO:0007669"/>
    <property type="project" value="TreeGrafter"/>
</dbReference>
<dbReference type="PROSITE" id="PS00018">
    <property type="entry name" value="EF_HAND_1"/>
    <property type="match status" value="1"/>
</dbReference>
<dbReference type="GO" id="GO:0022841">
    <property type="term" value="F:potassium ion leak channel activity"/>
    <property type="evidence" value="ECO:0007669"/>
    <property type="project" value="TreeGrafter"/>
</dbReference>
<dbReference type="GO" id="GO:0030322">
    <property type="term" value="P:stabilization of membrane potential"/>
    <property type="evidence" value="ECO:0007669"/>
    <property type="project" value="TreeGrafter"/>
</dbReference>
<dbReference type="SUPFAM" id="SSF103657">
    <property type="entry name" value="BAR/IMD domain-like"/>
    <property type="match status" value="2"/>
</dbReference>
<evidence type="ECO:0000256" key="6">
    <source>
        <dbReference type="ARBA" id="ARBA00023065"/>
    </source>
</evidence>